<feature type="binding site" evidence="5">
    <location>
        <begin position="53"/>
        <end position="54"/>
    </location>
    <ligand>
        <name>3-methyl-2-oxobutanoate</name>
        <dbReference type="ChEBI" id="CHEBI:11851"/>
    </ligand>
</feature>
<feature type="binding site" evidence="5">
    <location>
        <position position="122"/>
    </location>
    <ligand>
        <name>3-methyl-2-oxobutanoate</name>
        <dbReference type="ChEBI" id="CHEBI:11851"/>
    </ligand>
</feature>
<accession>A0ABW7Q1V3</accession>
<feature type="binding site" evidence="5">
    <location>
        <position position="92"/>
    </location>
    <ligand>
        <name>3-methyl-2-oxobutanoate</name>
        <dbReference type="ChEBI" id="CHEBI:11851"/>
    </ligand>
</feature>
<dbReference type="Pfam" id="PF02548">
    <property type="entry name" value="Pantoate_transf"/>
    <property type="match status" value="1"/>
</dbReference>
<keyword evidence="5" id="KW-0460">Magnesium</keyword>
<dbReference type="RefSeq" id="WP_396638762.1">
    <property type="nucleotide sequence ID" value="NZ_JBIQWL010000001.1"/>
</dbReference>
<feature type="binding site" evidence="5">
    <location>
        <position position="92"/>
    </location>
    <ligand>
        <name>Mg(2+)</name>
        <dbReference type="ChEBI" id="CHEBI:18420"/>
    </ligand>
</feature>
<feature type="binding site" evidence="5">
    <location>
        <position position="124"/>
    </location>
    <ligand>
        <name>Mg(2+)</name>
        <dbReference type="ChEBI" id="CHEBI:18420"/>
    </ligand>
</feature>
<evidence type="ECO:0000256" key="1">
    <source>
        <dbReference type="ARBA" id="ARBA00008676"/>
    </source>
</evidence>
<dbReference type="EMBL" id="JBIQWL010000001">
    <property type="protein sequence ID" value="MFH8248802.1"/>
    <property type="molecule type" value="Genomic_DNA"/>
</dbReference>
<proteinExistence type="inferred from homology"/>
<evidence type="ECO:0000256" key="5">
    <source>
        <dbReference type="HAMAP-Rule" id="MF_00156"/>
    </source>
</evidence>
<dbReference type="NCBIfam" id="TIGR00222">
    <property type="entry name" value="panB"/>
    <property type="match status" value="1"/>
</dbReference>
<keyword evidence="5" id="KW-0963">Cytoplasm</keyword>
<evidence type="ECO:0000256" key="3">
    <source>
        <dbReference type="ARBA" id="ARBA00022655"/>
    </source>
</evidence>
<dbReference type="GO" id="GO:0003864">
    <property type="term" value="F:3-methyl-2-oxobutanoate hydroxymethyltransferase activity"/>
    <property type="evidence" value="ECO:0007669"/>
    <property type="project" value="UniProtKB-EC"/>
</dbReference>
<comment type="catalytic activity">
    <reaction evidence="5">
        <text>(6R)-5,10-methylene-5,6,7,8-tetrahydrofolate + 3-methyl-2-oxobutanoate + H2O = 2-dehydropantoate + (6S)-5,6,7,8-tetrahydrofolate</text>
        <dbReference type="Rhea" id="RHEA:11824"/>
        <dbReference type="ChEBI" id="CHEBI:11561"/>
        <dbReference type="ChEBI" id="CHEBI:11851"/>
        <dbReference type="ChEBI" id="CHEBI:15377"/>
        <dbReference type="ChEBI" id="CHEBI:15636"/>
        <dbReference type="ChEBI" id="CHEBI:57453"/>
        <dbReference type="EC" id="2.1.2.11"/>
    </reaction>
</comment>
<comment type="function">
    <text evidence="5">Catalyzes the reversible reaction in which hydroxymethyl group from 5,10-methylenetetrahydrofolate is transferred onto alpha-ketoisovalerate to form ketopantoate.</text>
</comment>
<comment type="caution">
    <text evidence="6">The sequence shown here is derived from an EMBL/GenBank/DDBJ whole genome shotgun (WGS) entry which is preliminary data.</text>
</comment>
<evidence type="ECO:0000313" key="7">
    <source>
        <dbReference type="Proteomes" id="UP001610861"/>
    </source>
</evidence>
<keyword evidence="5" id="KW-0479">Metal-binding</keyword>
<dbReference type="Gene3D" id="3.20.20.60">
    <property type="entry name" value="Phosphoenolpyruvate-binding domains"/>
    <property type="match status" value="1"/>
</dbReference>
<dbReference type="PIRSF" id="PIRSF000388">
    <property type="entry name" value="Pantoate_hydroxy_MeTrfase"/>
    <property type="match status" value="1"/>
</dbReference>
<dbReference type="InterPro" id="IPR015813">
    <property type="entry name" value="Pyrv/PenolPyrv_kinase-like_dom"/>
</dbReference>
<evidence type="ECO:0000256" key="4">
    <source>
        <dbReference type="ARBA" id="ARBA00022679"/>
    </source>
</evidence>
<dbReference type="SUPFAM" id="SSF51621">
    <property type="entry name" value="Phosphoenolpyruvate/pyruvate domain"/>
    <property type="match status" value="1"/>
</dbReference>
<comment type="pathway">
    <text evidence="5">Cofactor biosynthesis; (R)-pantothenate biosynthesis; (R)-pantoate from 3-methyl-2-oxobutanoate: step 1/2.</text>
</comment>
<dbReference type="InterPro" id="IPR003700">
    <property type="entry name" value="Pantoate_hydroxy_MeTrfase"/>
</dbReference>
<dbReference type="EC" id="2.1.2.11" evidence="5"/>
<protein>
    <recommendedName>
        <fullName evidence="5">3-methyl-2-oxobutanoate hydroxymethyltransferase</fullName>
        <ecNumber evidence="5">2.1.2.11</ecNumber>
    </recommendedName>
    <alternativeName>
        <fullName evidence="5">Ketopantoate hydroxymethyltransferase</fullName>
        <shortName evidence="5">KPHMT</shortName>
    </alternativeName>
</protein>
<keyword evidence="4 5" id="KW-0808">Transferase</keyword>
<comment type="subcellular location">
    <subcellularLocation>
        <location evidence="5">Cytoplasm</location>
    </subcellularLocation>
</comment>
<dbReference type="PANTHER" id="PTHR20881">
    <property type="entry name" value="3-METHYL-2-OXOBUTANOATE HYDROXYMETHYLTRANSFERASE"/>
    <property type="match status" value="1"/>
</dbReference>
<comment type="cofactor">
    <cofactor evidence="5">
        <name>Mg(2+)</name>
        <dbReference type="ChEBI" id="CHEBI:18420"/>
    </cofactor>
    <text evidence="5">Binds 1 Mg(2+) ion per subunit.</text>
</comment>
<keyword evidence="3 5" id="KW-0566">Pantothenate biosynthesis</keyword>
<name>A0ABW7Q1V3_9MICO</name>
<dbReference type="PANTHER" id="PTHR20881:SF0">
    <property type="entry name" value="3-METHYL-2-OXOBUTANOATE HYDROXYMETHYLTRANSFERASE"/>
    <property type="match status" value="1"/>
</dbReference>
<feature type="active site" description="Proton acceptor" evidence="5">
    <location>
        <position position="191"/>
    </location>
</feature>
<reference evidence="6 7" key="1">
    <citation type="submission" date="2024-09" db="EMBL/GenBank/DDBJ databases">
        <authorList>
            <person name="Pan X."/>
        </authorList>
    </citation>
    <scope>NUCLEOTIDE SEQUENCE [LARGE SCALE GENOMIC DNA]</scope>
    <source>
        <strain evidence="6 7">B2969</strain>
    </source>
</reference>
<dbReference type="InterPro" id="IPR040442">
    <property type="entry name" value="Pyrv_kinase-like_dom_sf"/>
</dbReference>
<dbReference type="Proteomes" id="UP001610861">
    <property type="component" value="Unassembled WGS sequence"/>
</dbReference>
<dbReference type="CDD" id="cd06557">
    <property type="entry name" value="KPHMT-like"/>
    <property type="match status" value="1"/>
</dbReference>
<organism evidence="6 7">
    <name type="scientific">Microbacterium alkaliflavum</name>
    <dbReference type="NCBI Taxonomy" id="3248839"/>
    <lineage>
        <taxon>Bacteria</taxon>
        <taxon>Bacillati</taxon>
        <taxon>Actinomycetota</taxon>
        <taxon>Actinomycetes</taxon>
        <taxon>Micrococcales</taxon>
        <taxon>Microbacteriaceae</taxon>
        <taxon>Microbacterium</taxon>
    </lineage>
</organism>
<comment type="similarity">
    <text evidence="1 5">Belongs to the PanB family.</text>
</comment>
<evidence type="ECO:0000256" key="2">
    <source>
        <dbReference type="ARBA" id="ARBA00011424"/>
    </source>
</evidence>
<keyword evidence="7" id="KW-1185">Reference proteome</keyword>
<evidence type="ECO:0000313" key="6">
    <source>
        <dbReference type="EMBL" id="MFH8248802.1"/>
    </source>
</evidence>
<sequence length="296" mass="30967">MSARPEASRSKVSLASLARQKERGEPIVMVTAYDYPSAQIADAAGVDIVLVGDSGAMTVLGYDSTVPITVEEMLVLTSAVRRGLTAPLLVADLPFGSYELSDEQAVATAQRFVKTTGCDAVKVERGGTTVDRARAIVAAGIPVMGHVGLTPQTAVSIGGYRSQGRTAEAGLELARSALALQNAGCFALVFEAIPSDVADLITPTLDIPVIGIGAGPGTDGQVLVFHDLLGIWDGQPARFVKRYADLRSDMVAGVSAYAADVRSHAYPAPEHGYSTTPDEVARLRELLGDQPTTVTE</sequence>
<feature type="binding site" evidence="5">
    <location>
        <position position="53"/>
    </location>
    <ligand>
        <name>Mg(2+)</name>
        <dbReference type="ChEBI" id="CHEBI:18420"/>
    </ligand>
</feature>
<gene>
    <name evidence="5 6" type="primary">panB</name>
    <name evidence="6" type="ORF">ACH3VR_00360</name>
</gene>
<dbReference type="NCBIfam" id="NF001452">
    <property type="entry name" value="PRK00311.1"/>
    <property type="match status" value="1"/>
</dbReference>
<comment type="subunit">
    <text evidence="2 5">Homodecamer; pentamer of dimers.</text>
</comment>
<dbReference type="HAMAP" id="MF_00156">
    <property type="entry name" value="PanB"/>
    <property type="match status" value="1"/>
</dbReference>